<dbReference type="EMBL" id="DTBP01000006">
    <property type="protein sequence ID" value="HGQ73562.1"/>
    <property type="molecule type" value="Genomic_DNA"/>
</dbReference>
<reference evidence="2" key="1">
    <citation type="journal article" date="2020" name="mSystems">
        <title>Genome- and Community-Level Interaction Insights into Carbon Utilization and Element Cycling Functions of Hydrothermarchaeota in Hydrothermal Sediment.</title>
        <authorList>
            <person name="Zhou Z."/>
            <person name="Liu Y."/>
            <person name="Xu W."/>
            <person name="Pan J."/>
            <person name="Luo Z.H."/>
            <person name="Li M."/>
        </authorList>
    </citation>
    <scope>NUCLEOTIDE SEQUENCE [LARGE SCALE GENOMIC DNA]</scope>
    <source>
        <strain evidence="2">SpSt-648</strain>
    </source>
</reference>
<name>A0A7C4JLB5_STAMA</name>
<feature type="transmembrane region" description="Helical" evidence="1">
    <location>
        <begin position="311"/>
        <end position="332"/>
    </location>
</feature>
<keyword evidence="1" id="KW-0472">Membrane</keyword>
<keyword evidence="1" id="KW-1133">Transmembrane helix</keyword>
<comment type="caution">
    <text evidence="2">The sequence shown here is derived from an EMBL/GenBank/DDBJ whole genome shotgun (WGS) entry which is preliminary data.</text>
</comment>
<keyword evidence="1" id="KW-0812">Transmembrane</keyword>
<evidence type="ECO:0000313" key="2">
    <source>
        <dbReference type="EMBL" id="HGQ73562.1"/>
    </source>
</evidence>
<gene>
    <name evidence="2" type="ORF">ENU20_00575</name>
</gene>
<sequence>MRYVAFLLLLLFLSILTLYINSNQVYASPEIAVTVEWVNPIYRGYDDYYGRYVIAYPESGIAEFRVRIEPYGWNVVHVEVRYISIKLIEETSFNIRRENISVGDWRIYSVNVSIPKKPDVYSYVVTVIYKEYYWDGSSSDELIWKRVYENLAVYSKEQITCIDYFSIYETMRVSYSAYLFTNPEAILLLYEAEYNYNRAKYLYSYGKFGEARDTIINATELFRKAVDLEKKYRIEIVLNLTVRRAISEMENNRILANASYLHAQANYLRAISEMENNRTLANATYLNAQASYLNAQANYLSAEAEYTKSRALFIALLLFGAGFIITSIGLAIHMIRKK</sequence>
<organism evidence="2">
    <name type="scientific">Staphylothermus marinus</name>
    <dbReference type="NCBI Taxonomy" id="2280"/>
    <lineage>
        <taxon>Archaea</taxon>
        <taxon>Thermoproteota</taxon>
        <taxon>Thermoprotei</taxon>
        <taxon>Desulfurococcales</taxon>
        <taxon>Desulfurococcaceae</taxon>
        <taxon>Staphylothermus</taxon>
    </lineage>
</organism>
<proteinExistence type="predicted"/>
<accession>A0A7C4JLB5</accession>
<protein>
    <submittedName>
        <fullName evidence="2">Uncharacterized protein</fullName>
    </submittedName>
</protein>
<evidence type="ECO:0000256" key="1">
    <source>
        <dbReference type="SAM" id="Phobius"/>
    </source>
</evidence>
<dbReference type="AlphaFoldDB" id="A0A7C4JLB5"/>